<gene>
    <name evidence="1" type="ORF">GCM10010411_78160</name>
</gene>
<dbReference type="Proteomes" id="UP001501509">
    <property type="component" value="Unassembled WGS sequence"/>
</dbReference>
<comment type="caution">
    <text evidence="1">The sequence shown here is derived from an EMBL/GenBank/DDBJ whole genome shotgun (WGS) entry which is preliminary data.</text>
</comment>
<name>A0ABN3QL17_9ACTN</name>
<evidence type="ECO:0000313" key="2">
    <source>
        <dbReference type="Proteomes" id="UP001501509"/>
    </source>
</evidence>
<dbReference type="RefSeq" id="WP_344547542.1">
    <property type="nucleotide sequence ID" value="NZ_BAAATD010000014.1"/>
</dbReference>
<dbReference type="EMBL" id="BAAATD010000014">
    <property type="protein sequence ID" value="GAA2629052.1"/>
    <property type="molecule type" value="Genomic_DNA"/>
</dbReference>
<protein>
    <submittedName>
        <fullName evidence="1">Uncharacterized protein</fullName>
    </submittedName>
</protein>
<keyword evidence="2" id="KW-1185">Reference proteome</keyword>
<organism evidence="1 2">
    <name type="scientific">Actinomadura fulvescens</name>
    <dbReference type="NCBI Taxonomy" id="46160"/>
    <lineage>
        <taxon>Bacteria</taxon>
        <taxon>Bacillati</taxon>
        <taxon>Actinomycetota</taxon>
        <taxon>Actinomycetes</taxon>
        <taxon>Streptosporangiales</taxon>
        <taxon>Thermomonosporaceae</taxon>
        <taxon>Actinomadura</taxon>
    </lineage>
</organism>
<accession>A0ABN3QL17</accession>
<reference evidence="1 2" key="1">
    <citation type="journal article" date="2019" name="Int. J. Syst. Evol. Microbiol.">
        <title>The Global Catalogue of Microorganisms (GCM) 10K type strain sequencing project: providing services to taxonomists for standard genome sequencing and annotation.</title>
        <authorList>
            <consortium name="The Broad Institute Genomics Platform"/>
            <consortium name="The Broad Institute Genome Sequencing Center for Infectious Disease"/>
            <person name="Wu L."/>
            <person name="Ma J."/>
        </authorList>
    </citation>
    <scope>NUCLEOTIDE SEQUENCE [LARGE SCALE GENOMIC DNA]</scope>
    <source>
        <strain evidence="1 2">JCM 6833</strain>
    </source>
</reference>
<proteinExistence type="predicted"/>
<evidence type="ECO:0000313" key="1">
    <source>
        <dbReference type="EMBL" id="GAA2629052.1"/>
    </source>
</evidence>
<sequence length="63" mass="6928">MISLEEGVVIQAWVKASRKLVVIDCPDEDCWSTKDGLYKRLAQQVSAETGKAVCTPRLPPPVT</sequence>